<evidence type="ECO:0000256" key="1">
    <source>
        <dbReference type="PROSITE-ProRule" id="PRU00042"/>
    </source>
</evidence>
<feature type="region of interest" description="Disordered" evidence="2">
    <location>
        <begin position="157"/>
        <end position="264"/>
    </location>
</feature>
<feature type="domain" description="C2H2-type" evidence="3">
    <location>
        <begin position="93"/>
        <end position="118"/>
    </location>
</feature>
<dbReference type="Gene3D" id="3.30.160.60">
    <property type="entry name" value="Classic Zinc Finger"/>
    <property type="match status" value="1"/>
</dbReference>
<feature type="domain" description="C2H2-type" evidence="3">
    <location>
        <begin position="135"/>
        <end position="165"/>
    </location>
</feature>
<dbReference type="InterPro" id="IPR013087">
    <property type="entry name" value="Znf_C2H2_type"/>
</dbReference>
<accession>A0A7S2JMR6</accession>
<gene>
    <name evidence="4" type="ORF">CBRE1094_LOCUS46026</name>
</gene>
<organism evidence="4">
    <name type="scientific">Haptolina brevifila</name>
    <dbReference type="NCBI Taxonomy" id="156173"/>
    <lineage>
        <taxon>Eukaryota</taxon>
        <taxon>Haptista</taxon>
        <taxon>Haptophyta</taxon>
        <taxon>Prymnesiophyceae</taxon>
        <taxon>Prymnesiales</taxon>
        <taxon>Prymnesiaceae</taxon>
        <taxon>Haptolina</taxon>
    </lineage>
</organism>
<feature type="compositionally biased region" description="Low complexity" evidence="2">
    <location>
        <begin position="219"/>
        <end position="229"/>
    </location>
</feature>
<evidence type="ECO:0000256" key="2">
    <source>
        <dbReference type="SAM" id="MobiDB-lite"/>
    </source>
</evidence>
<dbReference type="PROSITE" id="PS50157">
    <property type="entry name" value="ZINC_FINGER_C2H2_2"/>
    <property type="match status" value="2"/>
</dbReference>
<dbReference type="PROSITE" id="PS00028">
    <property type="entry name" value="ZINC_FINGER_C2H2_1"/>
    <property type="match status" value="2"/>
</dbReference>
<proteinExistence type="predicted"/>
<protein>
    <recommendedName>
        <fullName evidence="3">C2H2-type domain-containing protein</fullName>
    </recommendedName>
</protein>
<dbReference type="SMART" id="SM00355">
    <property type="entry name" value="ZnF_C2H2"/>
    <property type="match status" value="2"/>
</dbReference>
<name>A0A7S2JMR6_9EUKA</name>
<keyword evidence="1" id="KW-0863">Zinc-finger</keyword>
<keyword evidence="1" id="KW-0479">Metal-binding</keyword>
<feature type="compositionally biased region" description="Gly residues" evidence="2">
    <location>
        <begin position="191"/>
        <end position="201"/>
    </location>
</feature>
<dbReference type="EMBL" id="HBGU01084333">
    <property type="protein sequence ID" value="CAD9552463.1"/>
    <property type="molecule type" value="Transcribed_RNA"/>
</dbReference>
<evidence type="ECO:0000313" key="4">
    <source>
        <dbReference type="EMBL" id="CAD9552463.1"/>
    </source>
</evidence>
<keyword evidence="1" id="KW-0862">Zinc</keyword>
<evidence type="ECO:0000259" key="3">
    <source>
        <dbReference type="PROSITE" id="PS50157"/>
    </source>
</evidence>
<feature type="region of interest" description="Disordered" evidence="2">
    <location>
        <begin position="1"/>
        <end position="60"/>
    </location>
</feature>
<dbReference type="GO" id="GO:0008270">
    <property type="term" value="F:zinc ion binding"/>
    <property type="evidence" value="ECO:0007669"/>
    <property type="project" value="UniProtKB-KW"/>
</dbReference>
<dbReference type="AlphaFoldDB" id="A0A7S2JMR6"/>
<reference evidence="4" key="1">
    <citation type="submission" date="2021-01" db="EMBL/GenBank/DDBJ databases">
        <authorList>
            <person name="Corre E."/>
            <person name="Pelletier E."/>
            <person name="Niang G."/>
            <person name="Scheremetjew M."/>
            <person name="Finn R."/>
            <person name="Kale V."/>
            <person name="Holt S."/>
            <person name="Cochrane G."/>
            <person name="Meng A."/>
            <person name="Brown T."/>
            <person name="Cohen L."/>
        </authorList>
    </citation>
    <scope>NUCLEOTIDE SEQUENCE</scope>
    <source>
        <strain evidence="4">UTEX LB 985</strain>
    </source>
</reference>
<sequence length="264" mass="27245">MLASLGVPSSALSMQPPPSQMVPHQHMGPPGSHMQQHPGAQHHLGPPPGVHHLGPQMSHVGPAQQMPVAQVVMVIQPKQKGRRRKKNECPELFACPAVDCGKTFASHAGLYLHKRSKHPEIVVSRQKLENCANPLTCPYPGCGKTFVSAGGLCLHRQSKHPDQAGRPLRGTKKRTAEEAALDDASPPPPEGGGSLGGGSSGAGSSSSQMVVLPPNAVTASASSAAPSASQLMVEAVEPDDRGDGDMDLLPTTSAEVAGAINAVG</sequence>
<dbReference type="Pfam" id="PF00096">
    <property type="entry name" value="zf-C2H2"/>
    <property type="match status" value="2"/>
</dbReference>